<gene>
    <name evidence="1" type="ORF">SORBI_3002G100700</name>
</gene>
<dbReference type="PANTHER" id="PTHR33377">
    <property type="entry name" value="OS10G0134700 PROTEIN-RELATED"/>
    <property type="match status" value="1"/>
</dbReference>
<dbReference type="AlphaFoldDB" id="A0A1B6QAB3"/>
<dbReference type="PANTHER" id="PTHR33377:SF99">
    <property type="entry name" value="OSJNBB0004G23.8-LIKE PROTEIN"/>
    <property type="match status" value="1"/>
</dbReference>
<reference evidence="2" key="2">
    <citation type="journal article" date="2018" name="Plant J.">
        <title>The Sorghum bicolor reference genome: improved assembly, gene annotations, a transcriptome atlas, and signatures of genome organization.</title>
        <authorList>
            <person name="McCormick R.F."/>
            <person name="Truong S.K."/>
            <person name="Sreedasyam A."/>
            <person name="Jenkins J."/>
            <person name="Shu S."/>
            <person name="Sims D."/>
            <person name="Kennedy M."/>
            <person name="Amirebrahimi M."/>
            <person name="Weers B.D."/>
            <person name="McKinley B."/>
            <person name="Mattison A."/>
            <person name="Morishige D.T."/>
            <person name="Grimwood J."/>
            <person name="Schmutz J."/>
            <person name="Mullet J.E."/>
        </authorList>
    </citation>
    <scope>NUCLEOTIDE SEQUENCE [LARGE SCALE GENOMIC DNA]</scope>
    <source>
        <strain evidence="2">cv. BTx623</strain>
    </source>
</reference>
<dbReference type="InParanoid" id="A0A1B6QAB3"/>
<dbReference type="EMBL" id="CM000761">
    <property type="protein sequence ID" value="KXG34856.1"/>
    <property type="molecule type" value="Genomic_DNA"/>
</dbReference>
<organism evidence="1 2">
    <name type="scientific">Sorghum bicolor</name>
    <name type="common">Sorghum</name>
    <name type="synonym">Sorghum vulgare</name>
    <dbReference type="NCBI Taxonomy" id="4558"/>
    <lineage>
        <taxon>Eukaryota</taxon>
        <taxon>Viridiplantae</taxon>
        <taxon>Streptophyta</taxon>
        <taxon>Embryophyta</taxon>
        <taxon>Tracheophyta</taxon>
        <taxon>Spermatophyta</taxon>
        <taxon>Magnoliopsida</taxon>
        <taxon>Liliopsida</taxon>
        <taxon>Poales</taxon>
        <taxon>Poaceae</taxon>
        <taxon>PACMAD clade</taxon>
        <taxon>Panicoideae</taxon>
        <taxon>Andropogonodae</taxon>
        <taxon>Andropogoneae</taxon>
        <taxon>Sorghinae</taxon>
        <taxon>Sorghum</taxon>
    </lineage>
</organism>
<keyword evidence="2" id="KW-1185">Reference proteome</keyword>
<dbReference type="Pfam" id="PF08224">
    <property type="entry name" value="DUF1719"/>
    <property type="match status" value="1"/>
</dbReference>
<reference evidence="1 2" key="1">
    <citation type="journal article" date="2009" name="Nature">
        <title>The Sorghum bicolor genome and the diversification of grasses.</title>
        <authorList>
            <person name="Paterson A.H."/>
            <person name="Bowers J.E."/>
            <person name="Bruggmann R."/>
            <person name="Dubchak I."/>
            <person name="Grimwood J."/>
            <person name="Gundlach H."/>
            <person name="Haberer G."/>
            <person name="Hellsten U."/>
            <person name="Mitros T."/>
            <person name="Poliakov A."/>
            <person name="Schmutz J."/>
            <person name="Spannagl M."/>
            <person name="Tang H."/>
            <person name="Wang X."/>
            <person name="Wicker T."/>
            <person name="Bharti A.K."/>
            <person name="Chapman J."/>
            <person name="Feltus F.A."/>
            <person name="Gowik U."/>
            <person name="Grigoriev I.V."/>
            <person name="Lyons E."/>
            <person name="Maher C.A."/>
            <person name="Martis M."/>
            <person name="Narechania A."/>
            <person name="Otillar R.P."/>
            <person name="Penning B.W."/>
            <person name="Salamov A.A."/>
            <person name="Wang Y."/>
            <person name="Zhang L."/>
            <person name="Carpita N.C."/>
            <person name="Freeling M."/>
            <person name="Gingle A.R."/>
            <person name="Hash C.T."/>
            <person name="Keller B."/>
            <person name="Klein P."/>
            <person name="Kresovich S."/>
            <person name="McCann M.C."/>
            <person name="Ming R."/>
            <person name="Peterson D.G."/>
            <person name="Mehboob-ur-Rahman"/>
            <person name="Ware D."/>
            <person name="Westhoff P."/>
            <person name="Mayer K.F."/>
            <person name="Messing J."/>
            <person name="Rokhsar D.S."/>
        </authorList>
    </citation>
    <scope>NUCLEOTIDE SEQUENCE [LARGE SCALE GENOMIC DNA]</scope>
    <source>
        <strain evidence="2">cv. BTx623</strain>
    </source>
</reference>
<accession>A0A1B6QAB3</accession>
<dbReference type="Proteomes" id="UP000000768">
    <property type="component" value="Chromosome 2"/>
</dbReference>
<dbReference type="eggNOG" id="ENOG502R51T">
    <property type="taxonomic scope" value="Eukaryota"/>
</dbReference>
<evidence type="ECO:0000313" key="2">
    <source>
        <dbReference type="Proteomes" id="UP000000768"/>
    </source>
</evidence>
<sequence length="505" mass="58228">MAEMFSSVSSAVVQETVSEIFSSLKEKYCKGRSNNPKKHMERLEMAHIRLEAAVQMSQGWNITSAPLLRWRSKLKHALQDCDDTLRKCKKRIREDEEVEVVMGGHKISHYTRQFVSSIFNRHGSSEVISRSIVKRFEWFADRASDFMRFIELGCTPRQYMSLGPLVRNLLTGKTIEYKLVLRHQQHLFYLRPVDTPEGMEGRLLYVLKDSDAPENSFLLGLSLRISESTDIVGVAVRCIELLAPHFKSTAETVKRNLTQLPMHDFCWVPYADSIHKQHWNKVHDIFSKWFRPNTCCCKQEHGHHQYWQPDISRSSTESSSHHDTYLEPVIKVYLEGNIPMSAAGHNHNSRKGFPYMKLRLLFAPHTSSEDMLLSSSSVDGSAVEMVRGQEQHGLYANISFKQLDEIILPKAIDCFRQKAGATEYQLLWRSKHGAAYIQVEEAASRRSQLKNRKGHRQQWQDNKVEGWTHAVTDFLGSWIAYAPDHLQGSIEDWINVETELALTRL</sequence>
<evidence type="ECO:0000313" key="1">
    <source>
        <dbReference type="EMBL" id="KXG34856.1"/>
    </source>
</evidence>
<dbReference type="SMART" id="SM01157">
    <property type="entry name" value="DUF1719"/>
    <property type="match status" value="1"/>
</dbReference>
<name>A0A1B6QAB3_SORBI</name>
<protein>
    <submittedName>
        <fullName evidence="1">Uncharacterized protein</fullName>
    </submittedName>
</protein>
<dbReference type="InterPro" id="IPR013181">
    <property type="entry name" value="DUF1719"/>
</dbReference>
<dbReference type="Gramene" id="KXG34856">
    <property type="protein sequence ID" value="KXG34856"/>
    <property type="gene ID" value="SORBI_3002G100700"/>
</dbReference>
<proteinExistence type="predicted"/>